<keyword evidence="8" id="KW-1133">Transmembrane helix</keyword>
<evidence type="ECO:0000256" key="6">
    <source>
        <dbReference type="PIRSR" id="PIRSR602403-1"/>
    </source>
</evidence>
<dbReference type="GO" id="GO:0016705">
    <property type="term" value="F:oxidoreductase activity, acting on paired donors, with incorporation or reduction of molecular oxygen"/>
    <property type="evidence" value="ECO:0007669"/>
    <property type="project" value="InterPro"/>
</dbReference>
<proteinExistence type="inferred from homology"/>
<keyword evidence="4 7" id="KW-0560">Oxidoreductase</keyword>
<dbReference type="AlphaFoldDB" id="A0A2I1CF70"/>
<keyword evidence="8" id="KW-0812">Transmembrane</keyword>
<keyword evidence="7 9" id="KW-0503">Monooxygenase</keyword>
<dbReference type="VEuPathDB" id="FungiDB:P174DRAFT_450522"/>
<dbReference type="InterPro" id="IPR036396">
    <property type="entry name" value="Cyt_P450_sf"/>
</dbReference>
<dbReference type="PANTHER" id="PTHR24305">
    <property type="entry name" value="CYTOCHROME P450"/>
    <property type="match status" value="1"/>
</dbReference>
<comment type="similarity">
    <text evidence="2 7">Belongs to the cytochrome P450 family.</text>
</comment>
<gene>
    <name evidence="9" type="ORF">P174DRAFT_450522</name>
</gene>
<dbReference type="GO" id="GO:0020037">
    <property type="term" value="F:heme binding"/>
    <property type="evidence" value="ECO:0007669"/>
    <property type="project" value="InterPro"/>
</dbReference>
<dbReference type="Proteomes" id="UP000234474">
    <property type="component" value="Unassembled WGS sequence"/>
</dbReference>
<dbReference type="OrthoDB" id="1470350at2759"/>
<keyword evidence="3 6" id="KW-0479">Metal-binding</keyword>
<dbReference type="RefSeq" id="XP_024684845.1">
    <property type="nucleotide sequence ID" value="XM_024828944.1"/>
</dbReference>
<evidence type="ECO:0000256" key="8">
    <source>
        <dbReference type="SAM" id="Phobius"/>
    </source>
</evidence>
<dbReference type="InterPro" id="IPR002403">
    <property type="entry name" value="Cyt_P450_E_grp-IV"/>
</dbReference>
<evidence type="ECO:0000256" key="2">
    <source>
        <dbReference type="ARBA" id="ARBA00010617"/>
    </source>
</evidence>
<keyword evidence="6 7" id="KW-0349">Heme</keyword>
<dbReference type="STRING" id="1392255.A0A2I1CF70"/>
<dbReference type="GO" id="GO:0005506">
    <property type="term" value="F:iron ion binding"/>
    <property type="evidence" value="ECO:0007669"/>
    <property type="project" value="InterPro"/>
</dbReference>
<comment type="cofactor">
    <cofactor evidence="1 6">
        <name>heme</name>
        <dbReference type="ChEBI" id="CHEBI:30413"/>
    </cofactor>
</comment>
<sequence>MLASWIQGNNLVPILTGTAITITLCCILTWFLWASPLRHVPGPWLNKYLGVKIALAEIRGQRSQQILAWHQQYGSVVCIAPTQVSIASLAAIREIYNSAGRADKSAFFNQFVAFDSRSVFTTLSFADHKRKRAVVSAFYQGSNIYGQPAMEAFIHDHVFAVLSQIDRRCSGGKAVDFYSLADWYAFDNITALVFGPLYASKTTKLPCEEQGILRDLKRSQVWSPIRQRFPWVIPIAKLVARFYNGDTGQFEAEGRLAQWVHDRTLRTLHDRNVVEFDSLVAYLARKLSLNLGPSALEEAYDCHVHSLVQYIAAEALDNINAAEASVAATITYVTWYVSIHPEWQQKLRTELLALPTQSDGLPSFHDIDHAPILDACLKEVYRLKPASGGRAERVVPAGGRIVSNIYLPERAVVAASIGAVHSDPSIFPDAAKFRPSRWLEADQATLAQLNASVIPFGYGARVCLGKAMASMEIKLLLAALFLRYEVVPAGAHTGVWMKQAAARDGVKSGLKGEFYCRPLPVLN</sequence>
<dbReference type="SUPFAM" id="SSF48264">
    <property type="entry name" value="Cytochrome P450"/>
    <property type="match status" value="1"/>
</dbReference>
<dbReference type="InterPro" id="IPR050121">
    <property type="entry name" value="Cytochrome_P450_monoxygenase"/>
</dbReference>
<evidence type="ECO:0000313" key="10">
    <source>
        <dbReference type="Proteomes" id="UP000234474"/>
    </source>
</evidence>
<dbReference type="PRINTS" id="PR00385">
    <property type="entry name" value="P450"/>
</dbReference>
<keyword evidence="8" id="KW-0472">Membrane</keyword>
<keyword evidence="10" id="KW-1185">Reference proteome</keyword>
<evidence type="ECO:0000256" key="3">
    <source>
        <dbReference type="ARBA" id="ARBA00022723"/>
    </source>
</evidence>
<evidence type="ECO:0000313" key="9">
    <source>
        <dbReference type="EMBL" id="PKX96250.1"/>
    </source>
</evidence>
<feature type="transmembrane region" description="Helical" evidence="8">
    <location>
        <begin position="12"/>
        <end position="33"/>
    </location>
</feature>
<dbReference type="Gene3D" id="1.10.630.10">
    <property type="entry name" value="Cytochrome P450"/>
    <property type="match status" value="1"/>
</dbReference>
<evidence type="ECO:0000256" key="5">
    <source>
        <dbReference type="ARBA" id="ARBA00023004"/>
    </source>
</evidence>
<evidence type="ECO:0000256" key="7">
    <source>
        <dbReference type="RuleBase" id="RU000461"/>
    </source>
</evidence>
<accession>A0A2I1CF70</accession>
<dbReference type="InterPro" id="IPR017972">
    <property type="entry name" value="Cyt_P450_CS"/>
</dbReference>
<dbReference type="GO" id="GO:0004497">
    <property type="term" value="F:monooxygenase activity"/>
    <property type="evidence" value="ECO:0007669"/>
    <property type="project" value="UniProtKB-KW"/>
</dbReference>
<dbReference type="OMA" id="FDNITHV"/>
<reference evidence="10" key="1">
    <citation type="journal article" date="2018" name="Proc. Natl. Acad. Sci. U.S.A.">
        <title>Linking secondary metabolites to gene clusters through genome sequencing of six diverse Aspergillus species.</title>
        <authorList>
            <person name="Kaerboelling I."/>
            <person name="Vesth T.C."/>
            <person name="Frisvad J.C."/>
            <person name="Nybo J.L."/>
            <person name="Theobald S."/>
            <person name="Kuo A."/>
            <person name="Bowyer P."/>
            <person name="Matsuda Y."/>
            <person name="Mondo S."/>
            <person name="Lyhne E.K."/>
            <person name="Kogle M.E."/>
            <person name="Clum A."/>
            <person name="Lipzen A."/>
            <person name="Salamov A."/>
            <person name="Ngan C.Y."/>
            <person name="Daum C."/>
            <person name="Chiniquy J."/>
            <person name="Barry K."/>
            <person name="LaButti K."/>
            <person name="Haridas S."/>
            <person name="Simmons B.A."/>
            <person name="Magnuson J.K."/>
            <person name="Mortensen U.H."/>
            <person name="Larsen T.O."/>
            <person name="Grigoriev I.V."/>
            <person name="Baker S.E."/>
            <person name="Andersen M.R."/>
        </authorList>
    </citation>
    <scope>NUCLEOTIDE SEQUENCE [LARGE SCALE GENOMIC DNA]</scope>
    <source>
        <strain evidence="10">IBT 16806</strain>
    </source>
</reference>
<dbReference type="PANTHER" id="PTHR24305:SF218">
    <property type="entry name" value="P450, PUTATIVE (EUROFUNG)-RELATED"/>
    <property type="match status" value="1"/>
</dbReference>
<dbReference type="InterPro" id="IPR001128">
    <property type="entry name" value="Cyt_P450"/>
</dbReference>
<name>A0A2I1CF70_ASPN1</name>
<feature type="binding site" description="axial binding residue" evidence="6">
    <location>
        <position position="463"/>
    </location>
    <ligand>
        <name>heme</name>
        <dbReference type="ChEBI" id="CHEBI:30413"/>
    </ligand>
    <ligandPart>
        <name>Fe</name>
        <dbReference type="ChEBI" id="CHEBI:18248"/>
    </ligandPart>
</feature>
<dbReference type="PRINTS" id="PR00465">
    <property type="entry name" value="EP450IV"/>
</dbReference>
<organism evidence="9 10">
    <name type="scientific">Aspergillus novofumigatus (strain IBT 16806)</name>
    <dbReference type="NCBI Taxonomy" id="1392255"/>
    <lineage>
        <taxon>Eukaryota</taxon>
        <taxon>Fungi</taxon>
        <taxon>Dikarya</taxon>
        <taxon>Ascomycota</taxon>
        <taxon>Pezizomycotina</taxon>
        <taxon>Eurotiomycetes</taxon>
        <taxon>Eurotiomycetidae</taxon>
        <taxon>Eurotiales</taxon>
        <taxon>Aspergillaceae</taxon>
        <taxon>Aspergillus</taxon>
        <taxon>Aspergillus subgen. Fumigati</taxon>
    </lineage>
</organism>
<comment type="caution">
    <text evidence="9">The sequence shown here is derived from an EMBL/GenBank/DDBJ whole genome shotgun (WGS) entry which is preliminary data.</text>
</comment>
<protein>
    <submittedName>
        <fullName evidence="9">Benzoate 4-monooxygenase cytochrome P450</fullName>
    </submittedName>
</protein>
<dbReference type="Pfam" id="PF00067">
    <property type="entry name" value="p450"/>
    <property type="match status" value="1"/>
</dbReference>
<evidence type="ECO:0000256" key="4">
    <source>
        <dbReference type="ARBA" id="ARBA00023002"/>
    </source>
</evidence>
<keyword evidence="5 6" id="KW-0408">Iron</keyword>
<evidence type="ECO:0000256" key="1">
    <source>
        <dbReference type="ARBA" id="ARBA00001971"/>
    </source>
</evidence>
<dbReference type="PROSITE" id="PS00086">
    <property type="entry name" value="CYTOCHROME_P450"/>
    <property type="match status" value="1"/>
</dbReference>
<dbReference type="GeneID" id="36536270"/>
<dbReference type="EMBL" id="MSZS01000003">
    <property type="protein sequence ID" value="PKX96250.1"/>
    <property type="molecule type" value="Genomic_DNA"/>
</dbReference>